<evidence type="ECO:0000313" key="7">
    <source>
        <dbReference type="Proteomes" id="UP000239735"/>
    </source>
</evidence>
<keyword evidence="4" id="KW-0408">Iron</keyword>
<dbReference type="GO" id="GO:0005737">
    <property type="term" value="C:cytoplasm"/>
    <property type="evidence" value="ECO:0007669"/>
    <property type="project" value="UniProtKB-SubCell"/>
</dbReference>
<dbReference type="InterPro" id="IPR019903">
    <property type="entry name" value="RIC_family"/>
</dbReference>
<dbReference type="Pfam" id="PF01814">
    <property type="entry name" value="Hemerythrin"/>
    <property type="match status" value="1"/>
</dbReference>
<dbReference type="Proteomes" id="UP000239735">
    <property type="component" value="Unassembled WGS sequence"/>
</dbReference>
<dbReference type="PANTHER" id="PTHR36438:SF1">
    <property type="entry name" value="IRON-SULFUR CLUSTER REPAIR PROTEIN YTFE"/>
    <property type="match status" value="1"/>
</dbReference>
<feature type="domain" description="Hemerythrin-like" evidence="5">
    <location>
        <begin position="96"/>
        <end position="229"/>
    </location>
</feature>
<dbReference type="GO" id="GO:0046872">
    <property type="term" value="F:metal ion binding"/>
    <property type="evidence" value="ECO:0007669"/>
    <property type="project" value="UniProtKB-KW"/>
</dbReference>
<dbReference type="Gene3D" id="1.10.3910.10">
    <property type="entry name" value="SP0561-like"/>
    <property type="match status" value="1"/>
</dbReference>
<dbReference type="InterPro" id="IPR012312">
    <property type="entry name" value="Hemerythrin-like"/>
</dbReference>
<reference evidence="7" key="1">
    <citation type="submission" date="2018-02" db="EMBL/GenBank/DDBJ databases">
        <authorList>
            <person name="Hausmann B."/>
        </authorList>
    </citation>
    <scope>NUCLEOTIDE SEQUENCE [LARGE SCALE GENOMIC DNA]</scope>
    <source>
        <strain evidence="7">Peat soil MAG SbA5</strain>
    </source>
</reference>
<gene>
    <name evidence="6" type="ORF">SBA5_380044</name>
</gene>
<dbReference type="AlphaFoldDB" id="A0A2N9LJH4"/>
<evidence type="ECO:0000256" key="3">
    <source>
        <dbReference type="ARBA" id="ARBA00022723"/>
    </source>
</evidence>
<dbReference type="InterPro" id="IPR038062">
    <property type="entry name" value="ScdA-like_N_sf"/>
</dbReference>
<proteinExistence type="predicted"/>
<evidence type="ECO:0000256" key="2">
    <source>
        <dbReference type="ARBA" id="ARBA00022490"/>
    </source>
</evidence>
<sequence>MINAKQTVGEIAVRQPSTIEVLEQLGVEYCCHGEQTLEETCRYLGLPVEGVLSELNRTIETNPAESAPWADSILEALIGHLLRIRKTLIHDSLPRIQDLASSVGSCCQHEQPNAIEVVRLAETLVHGITTHLLEEEHTLFPTIREIELAYVGEGFGTPRPDSVRSAVARMVQEHDEIGHMLSTIEVLTAGHNTTATDCDTYQQLCEKLTDLDRELRLEVHLENNVLFNRALRISEALYG</sequence>
<evidence type="ECO:0000259" key="5">
    <source>
        <dbReference type="Pfam" id="PF01814"/>
    </source>
</evidence>
<comment type="subcellular location">
    <subcellularLocation>
        <location evidence="1">Cytoplasm</location>
    </subcellularLocation>
</comment>
<keyword evidence="2" id="KW-0963">Cytoplasm</keyword>
<dbReference type="PANTHER" id="PTHR36438">
    <property type="entry name" value="IRON-SULFUR CLUSTER REPAIR PROTEIN YTFE"/>
    <property type="match status" value="1"/>
</dbReference>
<evidence type="ECO:0000256" key="4">
    <source>
        <dbReference type="ARBA" id="ARBA00023004"/>
    </source>
</evidence>
<dbReference type="Pfam" id="PF04405">
    <property type="entry name" value="ScdA_N"/>
    <property type="match status" value="1"/>
</dbReference>
<dbReference type="OrthoDB" id="9797132at2"/>
<name>A0A2N9LJH4_9BACT</name>
<accession>A0A2N9LJH4</accession>
<dbReference type="EMBL" id="OKRB01000095">
    <property type="protein sequence ID" value="SPE23273.1"/>
    <property type="molecule type" value="Genomic_DNA"/>
</dbReference>
<organism evidence="6 7">
    <name type="scientific">Candidatus Sulfuritelmatomonas gaucii</name>
    <dbReference type="NCBI Taxonomy" id="2043161"/>
    <lineage>
        <taxon>Bacteria</taxon>
        <taxon>Pseudomonadati</taxon>
        <taxon>Acidobacteriota</taxon>
        <taxon>Terriglobia</taxon>
        <taxon>Terriglobales</taxon>
        <taxon>Acidobacteriaceae</taxon>
        <taxon>Candidatus Sulfuritelmatomonas</taxon>
    </lineage>
</organism>
<evidence type="ECO:0000313" key="6">
    <source>
        <dbReference type="EMBL" id="SPE23273.1"/>
    </source>
</evidence>
<protein>
    <recommendedName>
        <fullName evidence="5">Hemerythrin-like domain-containing protein</fullName>
    </recommendedName>
</protein>
<dbReference type="Gene3D" id="1.20.120.520">
    <property type="entry name" value="nmb1532 protein domain like"/>
    <property type="match status" value="1"/>
</dbReference>
<keyword evidence="3" id="KW-0479">Metal-binding</keyword>
<evidence type="ECO:0000256" key="1">
    <source>
        <dbReference type="ARBA" id="ARBA00004496"/>
    </source>
</evidence>